<feature type="domain" description="AB hydrolase-1" evidence="1">
    <location>
        <begin position="41"/>
        <end position="290"/>
    </location>
</feature>
<reference evidence="3" key="1">
    <citation type="journal article" date="2019" name="Int. J. Syst. Evol. Microbiol.">
        <title>The Global Catalogue of Microorganisms (GCM) 10K type strain sequencing project: providing services to taxonomists for standard genome sequencing and annotation.</title>
        <authorList>
            <consortium name="The Broad Institute Genomics Platform"/>
            <consortium name="The Broad Institute Genome Sequencing Center for Infectious Disease"/>
            <person name="Wu L."/>
            <person name="Ma J."/>
        </authorList>
    </citation>
    <scope>NUCLEOTIDE SEQUENCE [LARGE SCALE GENOMIC DNA]</scope>
    <source>
        <strain evidence="3">JCM 4565</strain>
    </source>
</reference>
<accession>A0ABP3GIE5</accession>
<keyword evidence="2" id="KW-0378">Hydrolase</keyword>
<name>A0ABP3GIE5_9ACTN</name>
<dbReference type="PANTHER" id="PTHR43798:SF24">
    <property type="entry name" value="CIS-3-ALKYL-4-ALKYLOXETAN-2-ONE DECARBOXYLASE"/>
    <property type="match status" value="1"/>
</dbReference>
<protein>
    <submittedName>
        <fullName evidence="2">Alpha/beta fold hydrolase</fullName>
    </submittedName>
</protein>
<dbReference type="InterPro" id="IPR000073">
    <property type="entry name" value="AB_hydrolase_1"/>
</dbReference>
<organism evidence="2 3">
    <name type="scientific">Streptomyces blastmyceticus</name>
    <dbReference type="NCBI Taxonomy" id="68180"/>
    <lineage>
        <taxon>Bacteria</taxon>
        <taxon>Bacillati</taxon>
        <taxon>Actinomycetota</taxon>
        <taxon>Actinomycetes</taxon>
        <taxon>Kitasatosporales</taxon>
        <taxon>Streptomycetaceae</taxon>
        <taxon>Streptomyces</taxon>
    </lineage>
</organism>
<evidence type="ECO:0000313" key="2">
    <source>
        <dbReference type="EMBL" id="GAA0344656.1"/>
    </source>
</evidence>
<dbReference type="InterPro" id="IPR050266">
    <property type="entry name" value="AB_hydrolase_sf"/>
</dbReference>
<dbReference type="InterPro" id="IPR029058">
    <property type="entry name" value="AB_hydrolase_fold"/>
</dbReference>
<gene>
    <name evidence="2" type="ORF">GCM10010319_21030</name>
</gene>
<dbReference type="GO" id="GO:0016787">
    <property type="term" value="F:hydrolase activity"/>
    <property type="evidence" value="ECO:0007669"/>
    <property type="project" value="UniProtKB-KW"/>
</dbReference>
<proteinExistence type="predicted"/>
<dbReference type="RefSeq" id="WP_344117493.1">
    <property type="nucleotide sequence ID" value="NZ_BAAABW010000013.1"/>
</dbReference>
<dbReference type="EMBL" id="BAAABW010000013">
    <property type="protein sequence ID" value="GAA0344656.1"/>
    <property type="molecule type" value="Genomic_DNA"/>
</dbReference>
<dbReference type="SUPFAM" id="SSF53474">
    <property type="entry name" value="alpha/beta-Hydrolases"/>
    <property type="match status" value="1"/>
</dbReference>
<keyword evidence="3" id="KW-1185">Reference proteome</keyword>
<dbReference type="Gene3D" id="3.40.50.1820">
    <property type="entry name" value="alpha/beta hydrolase"/>
    <property type="match status" value="1"/>
</dbReference>
<dbReference type="PANTHER" id="PTHR43798">
    <property type="entry name" value="MONOACYLGLYCEROL LIPASE"/>
    <property type="match status" value="1"/>
</dbReference>
<evidence type="ECO:0000313" key="3">
    <source>
        <dbReference type="Proteomes" id="UP001500063"/>
    </source>
</evidence>
<sequence length="311" mass="35110">MSPEPPLSAEQARRLPDYPFQGRWFNHGAAHQHYLDEGEGKPVLMVHGNPTWSYMWRRLVLGLRGRYRCIAPDHLGMGLSDRARDLPGSLLAESRAQDLGRLVEHLVAERRAPARGWTLVVHDWGGPVALWWAHLRPGVVDRLVVLNTAAFPWPPGYRPPRSLLALRQPSVGRIAHASNAVVHMALSRGVCRPLPPAVRAAYAAPYRRKRDRSTLVRFVQDIPLSPADAGWPHAQRLGEALVYFTQVPVFLGWGMRDPLYDDLVLAEWTRRLPGAALHLYPYAGHYVLEDMAWQLVEDIRDFLAVTDHCPS</sequence>
<dbReference type="Pfam" id="PF00561">
    <property type="entry name" value="Abhydrolase_1"/>
    <property type="match status" value="1"/>
</dbReference>
<comment type="caution">
    <text evidence="2">The sequence shown here is derived from an EMBL/GenBank/DDBJ whole genome shotgun (WGS) entry which is preliminary data.</text>
</comment>
<evidence type="ECO:0000259" key="1">
    <source>
        <dbReference type="Pfam" id="PF00561"/>
    </source>
</evidence>
<dbReference type="Proteomes" id="UP001500063">
    <property type="component" value="Unassembled WGS sequence"/>
</dbReference>